<dbReference type="Gene3D" id="2.170.140.10">
    <property type="entry name" value="Chitin binding domain"/>
    <property type="match status" value="2"/>
</dbReference>
<dbReference type="Gene3D" id="3.20.20.80">
    <property type="entry name" value="Glycosidases"/>
    <property type="match status" value="1"/>
</dbReference>
<feature type="domain" description="GH18" evidence="9">
    <location>
        <begin position="37"/>
        <end position="412"/>
    </location>
</feature>
<protein>
    <recommendedName>
        <fullName evidence="12">Chitinase</fullName>
    </recommendedName>
</protein>
<keyword evidence="3 6" id="KW-0378">Hydrolase</keyword>
<dbReference type="CDD" id="cd02872">
    <property type="entry name" value="GH18_chitolectin_chitotriosidase"/>
    <property type="match status" value="1"/>
</dbReference>
<dbReference type="PROSITE" id="PS50940">
    <property type="entry name" value="CHIT_BIND_II"/>
    <property type="match status" value="2"/>
</dbReference>
<dbReference type="GO" id="GO:0006032">
    <property type="term" value="P:chitin catabolic process"/>
    <property type="evidence" value="ECO:0007669"/>
    <property type="project" value="UniProtKB-ARBA"/>
</dbReference>
<feature type="domain" description="Chitin-binding type-2" evidence="8">
    <location>
        <begin position="418"/>
        <end position="474"/>
    </location>
</feature>
<dbReference type="InterPro" id="IPR011583">
    <property type="entry name" value="Chitinase_II/V-like_cat"/>
</dbReference>
<keyword evidence="10" id="KW-1185">Reference proteome</keyword>
<keyword evidence="2" id="KW-0147">Chitin-binding</keyword>
<evidence type="ECO:0000256" key="5">
    <source>
        <dbReference type="ARBA" id="ARBA00023295"/>
    </source>
</evidence>
<dbReference type="GO" id="GO:0005975">
    <property type="term" value="P:carbohydrate metabolic process"/>
    <property type="evidence" value="ECO:0007669"/>
    <property type="project" value="InterPro"/>
</dbReference>
<dbReference type="InterPro" id="IPR036508">
    <property type="entry name" value="Chitin-bd_dom_sf"/>
</dbReference>
<dbReference type="WBParaSite" id="MBELARI_LOCUS19247">
    <property type="protein sequence ID" value="MBELARI_LOCUS19247"/>
    <property type="gene ID" value="MBELARI_LOCUS19247"/>
</dbReference>
<accession>A0AAF3EYE6</accession>
<name>A0AAF3EYE6_9BILA</name>
<feature type="signal peptide" evidence="7">
    <location>
        <begin position="1"/>
        <end position="17"/>
    </location>
</feature>
<evidence type="ECO:0000256" key="6">
    <source>
        <dbReference type="RuleBase" id="RU000489"/>
    </source>
</evidence>
<dbReference type="FunFam" id="3.10.50.10:FF:000008">
    <property type="entry name" value="Chitinase 11"/>
    <property type="match status" value="1"/>
</dbReference>
<dbReference type="InterPro" id="IPR001579">
    <property type="entry name" value="Glyco_hydro_18_chit_AS"/>
</dbReference>
<dbReference type="PROSITE" id="PS01095">
    <property type="entry name" value="GH18_1"/>
    <property type="match status" value="1"/>
</dbReference>
<dbReference type="Proteomes" id="UP000887575">
    <property type="component" value="Unassembled WGS sequence"/>
</dbReference>
<feature type="chain" id="PRO_5042132183" description="Chitinase" evidence="7">
    <location>
        <begin position="18"/>
        <end position="561"/>
    </location>
</feature>
<organism evidence="10 11">
    <name type="scientific">Mesorhabditis belari</name>
    <dbReference type="NCBI Taxonomy" id="2138241"/>
    <lineage>
        <taxon>Eukaryota</taxon>
        <taxon>Metazoa</taxon>
        <taxon>Ecdysozoa</taxon>
        <taxon>Nematoda</taxon>
        <taxon>Chromadorea</taxon>
        <taxon>Rhabditida</taxon>
        <taxon>Rhabditina</taxon>
        <taxon>Rhabditomorpha</taxon>
        <taxon>Rhabditoidea</taxon>
        <taxon>Rhabditidae</taxon>
        <taxon>Mesorhabditinae</taxon>
        <taxon>Mesorhabditis</taxon>
    </lineage>
</organism>
<dbReference type="GO" id="GO:0004568">
    <property type="term" value="F:chitinase activity"/>
    <property type="evidence" value="ECO:0007669"/>
    <property type="project" value="UniProtKB-ARBA"/>
</dbReference>
<dbReference type="Pfam" id="PF00704">
    <property type="entry name" value="Glyco_hydro_18"/>
    <property type="match status" value="1"/>
</dbReference>
<dbReference type="GO" id="GO:0008061">
    <property type="term" value="F:chitin binding"/>
    <property type="evidence" value="ECO:0007669"/>
    <property type="project" value="UniProtKB-KW"/>
</dbReference>
<comment type="similarity">
    <text evidence="1">Belongs to the glycosyl hydrolase 18 family. Chitinase class II subfamily.</text>
</comment>
<evidence type="ECO:0008006" key="12">
    <source>
        <dbReference type="Google" id="ProtNLM"/>
    </source>
</evidence>
<sequence length="561" mass="62954">MIYSLLLLLTAVYGVTSFSENEVHRSIRKRGDPNGGFLRPCYFTNWAQYRKPRAKYVPEDYIPGLCTHILFAFGWMKEDFTVKAFDPADLPNDWAGQGMYRRVNALKQKDRGLKTLISIGGWSFGTRLFEEMAKTEAGRKTFIDSSIAFARKWDFDGVDIDWEYPKGPSVKDHFTALINELRAAVEAEAVSAEKTRLLVTAAVSAGIATIDQAYDIPNLAKPFDFVNLMSYDFWGAWDGVVGMNSPLYSRKDLQEPQKHWNVDWAAKHWVEKGMPKEKLLIGIGTYGRGFTVKEENLANPLNSTGNAPAKITEFVQEAGVASYYELCEMVDNGAERHWHVEHQVPYLTKGNQWWSYDDEESVYKKIAYVKKEGFGGAFVWTLDFDDFNGKCSKSNGQPYPLINIIAKELGGVEVRRTLNTCGNKKDGFYKSDTSCSHFILCLEGSAYPMSCPSGLQYSAEKGHCVRPSDSGCVSPLATLPTPPPSISPFTTTSQSTTVGSSNFSCHEKMDGFYPDPIECSRFYRCVSGQSYHFHCSPGTFFNPKSSDCDSISRDICHPKYS</sequence>
<evidence type="ECO:0000256" key="1">
    <source>
        <dbReference type="ARBA" id="ARBA00009121"/>
    </source>
</evidence>
<dbReference type="SUPFAM" id="SSF51445">
    <property type="entry name" value="(Trans)glycosidases"/>
    <property type="match status" value="1"/>
</dbReference>
<dbReference type="PANTHER" id="PTHR11177:SF400">
    <property type="entry name" value="ENDOCHITINASE-RELATED"/>
    <property type="match status" value="1"/>
</dbReference>
<feature type="domain" description="Chitin-binding type-2" evidence="8">
    <location>
        <begin position="502"/>
        <end position="558"/>
    </location>
</feature>
<dbReference type="PROSITE" id="PS51910">
    <property type="entry name" value="GH18_2"/>
    <property type="match status" value="1"/>
</dbReference>
<evidence type="ECO:0000256" key="4">
    <source>
        <dbReference type="ARBA" id="ARBA00023157"/>
    </source>
</evidence>
<dbReference type="FunFam" id="3.20.20.80:FF:000007">
    <property type="entry name" value="Acidic mammalian chitinase"/>
    <property type="match status" value="1"/>
</dbReference>
<dbReference type="SUPFAM" id="SSF54556">
    <property type="entry name" value="Chitinase insertion domain"/>
    <property type="match status" value="1"/>
</dbReference>
<dbReference type="Gene3D" id="3.10.50.10">
    <property type="match status" value="1"/>
</dbReference>
<keyword evidence="4" id="KW-1015">Disulfide bond</keyword>
<keyword evidence="7" id="KW-0732">Signal</keyword>
<dbReference type="SMART" id="SM00494">
    <property type="entry name" value="ChtBD2"/>
    <property type="match status" value="2"/>
</dbReference>
<dbReference type="SUPFAM" id="SSF57625">
    <property type="entry name" value="Invertebrate chitin-binding proteins"/>
    <property type="match status" value="2"/>
</dbReference>
<reference evidence="11" key="1">
    <citation type="submission" date="2024-02" db="UniProtKB">
        <authorList>
            <consortium name="WormBaseParasite"/>
        </authorList>
    </citation>
    <scope>IDENTIFICATION</scope>
</reference>
<proteinExistence type="inferred from homology"/>
<dbReference type="SMART" id="SM00636">
    <property type="entry name" value="Glyco_18"/>
    <property type="match status" value="1"/>
</dbReference>
<dbReference type="InterPro" id="IPR001223">
    <property type="entry name" value="Glyco_hydro18_cat"/>
</dbReference>
<dbReference type="InterPro" id="IPR017853">
    <property type="entry name" value="GH"/>
</dbReference>
<dbReference type="InterPro" id="IPR050314">
    <property type="entry name" value="Glycosyl_Hydrlase_18"/>
</dbReference>
<dbReference type="InterPro" id="IPR029070">
    <property type="entry name" value="Chitinase_insertion_sf"/>
</dbReference>
<dbReference type="GO" id="GO:0005576">
    <property type="term" value="C:extracellular region"/>
    <property type="evidence" value="ECO:0007669"/>
    <property type="project" value="InterPro"/>
</dbReference>
<evidence type="ECO:0000313" key="11">
    <source>
        <dbReference type="WBParaSite" id="MBELARI_LOCUS19247"/>
    </source>
</evidence>
<evidence type="ECO:0000256" key="2">
    <source>
        <dbReference type="ARBA" id="ARBA00022669"/>
    </source>
</evidence>
<evidence type="ECO:0000256" key="7">
    <source>
        <dbReference type="SAM" id="SignalP"/>
    </source>
</evidence>
<dbReference type="Pfam" id="PF01607">
    <property type="entry name" value="CBM_14"/>
    <property type="match status" value="2"/>
</dbReference>
<evidence type="ECO:0000259" key="9">
    <source>
        <dbReference type="PROSITE" id="PS51910"/>
    </source>
</evidence>
<keyword evidence="5 6" id="KW-0326">Glycosidase</keyword>
<evidence type="ECO:0000256" key="3">
    <source>
        <dbReference type="ARBA" id="ARBA00022801"/>
    </source>
</evidence>
<dbReference type="InterPro" id="IPR002557">
    <property type="entry name" value="Chitin-bd_dom"/>
</dbReference>
<evidence type="ECO:0000259" key="8">
    <source>
        <dbReference type="PROSITE" id="PS50940"/>
    </source>
</evidence>
<dbReference type="AlphaFoldDB" id="A0AAF3EYE6"/>
<dbReference type="PANTHER" id="PTHR11177">
    <property type="entry name" value="CHITINASE"/>
    <property type="match status" value="1"/>
</dbReference>
<evidence type="ECO:0000313" key="10">
    <source>
        <dbReference type="Proteomes" id="UP000887575"/>
    </source>
</evidence>